<evidence type="ECO:0000313" key="9">
    <source>
        <dbReference type="EMBL" id="MEJ6399607.1"/>
    </source>
</evidence>
<dbReference type="PANTHER" id="PTHR47959">
    <property type="entry name" value="ATP-DEPENDENT RNA HELICASE RHLE-RELATED"/>
    <property type="match status" value="1"/>
</dbReference>
<dbReference type="CDD" id="cd18787">
    <property type="entry name" value="SF2_C_DEAD"/>
    <property type="match status" value="1"/>
</dbReference>
<feature type="compositionally biased region" description="Basic residues" evidence="6">
    <location>
        <begin position="420"/>
        <end position="451"/>
    </location>
</feature>
<evidence type="ECO:0000256" key="4">
    <source>
        <dbReference type="ARBA" id="ARBA00022840"/>
    </source>
</evidence>
<keyword evidence="1" id="KW-0547">Nucleotide-binding</keyword>
<dbReference type="EMBL" id="JAWMWH010000001">
    <property type="protein sequence ID" value="MEJ6399607.1"/>
    <property type="molecule type" value="Genomic_DNA"/>
</dbReference>
<keyword evidence="3 9" id="KW-0347">Helicase</keyword>
<dbReference type="InterPro" id="IPR027417">
    <property type="entry name" value="P-loop_NTPase"/>
</dbReference>
<evidence type="ECO:0000313" key="10">
    <source>
        <dbReference type="Proteomes" id="UP001370590"/>
    </source>
</evidence>
<dbReference type="GO" id="GO:0016787">
    <property type="term" value="F:hydrolase activity"/>
    <property type="evidence" value="ECO:0007669"/>
    <property type="project" value="UniProtKB-KW"/>
</dbReference>
<dbReference type="RefSeq" id="WP_339959458.1">
    <property type="nucleotide sequence ID" value="NZ_JAWMWH010000001.1"/>
</dbReference>
<keyword evidence="10" id="KW-1185">Reference proteome</keyword>
<evidence type="ECO:0000256" key="1">
    <source>
        <dbReference type="ARBA" id="ARBA00022741"/>
    </source>
</evidence>
<evidence type="ECO:0000259" key="8">
    <source>
        <dbReference type="PROSITE" id="PS51194"/>
    </source>
</evidence>
<dbReference type="InterPro" id="IPR011545">
    <property type="entry name" value="DEAD/DEAH_box_helicase_dom"/>
</dbReference>
<evidence type="ECO:0000256" key="2">
    <source>
        <dbReference type="ARBA" id="ARBA00022801"/>
    </source>
</evidence>
<protein>
    <submittedName>
        <fullName evidence="9">DEAD/DEAH box helicase</fullName>
        <ecNumber evidence="9">3.6.4.-</ecNumber>
    </submittedName>
</protein>
<accession>A0ABU8SI68</accession>
<dbReference type="Pfam" id="PF00271">
    <property type="entry name" value="Helicase_C"/>
    <property type="match status" value="1"/>
</dbReference>
<evidence type="ECO:0000259" key="7">
    <source>
        <dbReference type="PROSITE" id="PS51192"/>
    </source>
</evidence>
<dbReference type="InterPro" id="IPR014001">
    <property type="entry name" value="Helicase_ATP-bd"/>
</dbReference>
<dbReference type="GO" id="GO:0004386">
    <property type="term" value="F:helicase activity"/>
    <property type="evidence" value="ECO:0007669"/>
    <property type="project" value="UniProtKB-KW"/>
</dbReference>
<reference evidence="9 10" key="1">
    <citation type="submission" date="2023-10" db="EMBL/GenBank/DDBJ databases">
        <title>Nicoliella lavandulae sp. nov. isolated from Lavandula angustifolia flowers.</title>
        <authorList>
            <person name="Alcantara C."/>
            <person name="Zuniga M."/>
            <person name="Landete J.M."/>
            <person name="Monedero V."/>
        </authorList>
    </citation>
    <scope>NUCLEOTIDE SEQUENCE [LARGE SCALE GENOMIC DNA]</scope>
    <source>
        <strain evidence="9 10">Es01</strain>
    </source>
</reference>
<dbReference type="Gene3D" id="3.40.50.300">
    <property type="entry name" value="P-loop containing nucleotide triphosphate hydrolases"/>
    <property type="match status" value="2"/>
</dbReference>
<evidence type="ECO:0000256" key="6">
    <source>
        <dbReference type="SAM" id="MobiDB-lite"/>
    </source>
</evidence>
<dbReference type="PROSITE" id="PS51192">
    <property type="entry name" value="HELICASE_ATP_BIND_1"/>
    <property type="match status" value="1"/>
</dbReference>
<feature type="compositionally biased region" description="Polar residues" evidence="6">
    <location>
        <begin position="397"/>
        <end position="419"/>
    </location>
</feature>
<evidence type="ECO:0000256" key="3">
    <source>
        <dbReference type="ARBA" id="ARBA00022806"/>
    </source>
</evidence>
<name>A0ABU8SI68_9LACO</name>
<evidence type="ECO:0000256" key="5">
    <source>
        <dbReference type="ARBA" id="ARBA00038437"/>
    </source>
</evidence>
<proteinExistence type="inferred from homology"/>
<dbReference type="InterPro" id="IPR001650">
    <property type="entry name" value="Helicase_C-like"/>
</dbReference>
<comment type="similarity">
    <text evidence="5">Belongs to the DEAD box helicase family.</text>
</comment>
<gene>
    <name evidence="9" type="ORF">R4146_00160</name>
</gene>
<dbReference type="InterPro" id="IPR044742">
    <property type="entry name" value="DEAD/DEAH_RhlB"/>
</dbReference>
<keyword evidence="2 9" id="KW-0378">Hydrolase</keyword>
<organism evidence="9 10">
    <name type="scientific">Nicoliella lavandulae</name>
    <dbReference type="NCBI Taxonomy" id="3082954"/>
    <lineage>
        <taxon>Bacteria</taxon>
        <taxon>Bacillati</taxon>
        <taxon>Bacillota</taxon>
        <taxon>Bacilli</taxon>
        <taxon>Lactobacillales</taxon>
        <taxon>Lactobacillaceae</taxon>
        <taxon>Nicoliella</taxon>
    </lineage>
</organism>
<dbReference type="SUPFAM" id="SSF52540">
    <property type="entry name" value="P-loop containing nucleoside triphosphate hydrolases"/>
    <property type="match status" value="1"/>
</dbReference>
<dbReference type="SMART" id="SM00490">
    <property type="entry name" value="HELICc"/>
    <property type="match status" value="1"/>
</dbReference>
<dbReference type="SMART" id="SM00487">
    <property type="entry name" value="DEXDc"/>
    <property type="match status" value="1"/>
</dbReference>
<comment type="caution">
    <text evidence="9">The sequence shown here is derived from an EMBL/GenBank/DDBJ whole genome shotgun (WGS) entry which is preliminary data.</text>
</comment>
<dbReference type="InterPro" id="IPR050079">
    <property type="entry name" value="DEAD_box_RNA_helicase"/>
</dbReference>
<feature type="region of interest" description="Disordered" evidence="6">
    <location>
        <begin position="370"/>
        <end position="451"/>
    </location>
</feature>
<feature type="domain" description="Helicase ATP-binding" evidence="7">
    <location>
        <begin position="25"/>
        <end position="194"/>
    </location>
</feature>
<dbReference type="CDD" id="cd00268">
    <property type="entry name" value="DEADc"/>
    <property type="match status" value="1"/>
</dbReference>
<feature type="domain" description="Helicase C-terminal" evidence="8">
    <location>
        <begin position="198"/>
        <end position="377"/>
    </location>
</feature>
<dbReference type="Pfam" id="PF00270">
    <property type="entry name" value="DEAD"/>
    <property type="match status" value="1"/>
</dbReference>
<dbReference type="EC" id="3.6.4.-" evidence="9"/>
<dbReference type="PROSITE" id="PS51194">
    <property type="entry name" value="HELICASE_CTER"/>
    <property type="match status" value="1"/>
</dbReference>
<sequence length="451" mass="50724">MNSQFTDHFHQLGFDYLTPIQEQVYQPILDGQSVLGLSPTGSGKTVAFTMPIVEKLVPGDGTQVLVLEPSQELAMQTTAVMRDWAKLNDAKVLALTGGANVKRQIEKLKKRPEIVIGTPGRVLNLLEDHKLKLHRLQTVVIDEADDLLQDTTLTAVRDIINQGPSDVQLTFFSATDTDILHSLDKWFTNAPALIDVRDIDQSAGEVKHRLLNVSCGKRNQMLNRLLHINGFKALVFFDQLLDLNKAYSFFRHSHVNSVATLTSNMNQMQRQKAISGFRKGHYKLLLTTDVAARGLDIAKLPAVVNFDLPNESNQYVHRVGRTGRMGEPGLVVNFGNDHDFRDLKRLILDNGYDLKPTYFYKNKLVDEVIKPTNNDPKPHPVKQQSQSVEPAAEKVATPTSATHKAAVRSNQSKVTSQPKSAKRLTKKQIKHRNKKHLKNKGMRKKWRDADK</sequence>
<dbReference type="PANTHER" id="PTHR47959:SF1">
    <property type="entry name" value="ATP-DEPENDENT RNA HELICASE DBPA"/>
    <property type="match status" value="1"/>
</dbReference>
<keyword evidence="4" id="KW-0067">ATP-binding</keyword>
<dbReference type="Proteomes" id="UP001370590">
    <property type="component" value="Unassembled WGS sequence"/>
</dbReference>